<comment type="caution">
    <text evidence="3">The sequence shown here is derived from an EMBL/GenBank/DDBJ whole genome shotgun (WGS) entry which is preliminary data.</text>
</comment>
<protein>
    <recommendedName>
        <fullName evidence="2">Glucose-methanol-choline oxidoreductase C-terminal domain-containing protein</fullName>
    </recommendedName>
</protein>
<dbReference type="Proteomes" id="UP001218188">
    <property type="component" value="Unassembled WGS sequence"/>
</dbReference>
<proteinExistence type="predicted"/>
<accession>A0AAD6SQU5</accession>
<name>A0AAD6SQU5_9AGAR</name>
<feature type="domain" description="Glucose-methanol-choline oxidoreductase C-terminal" evidence="2">
    <location>
        <begin position="2"/>
        <end position="121"/>
    </location>
</feature>
<evidence type="ECO:0000313" key="3">
    <source>
        <dbReference type="EMBL" id="KAJ7030805.1"/>
    </source>
</evidence>
<dbReference type="EMBL" id="JARJCM010000087">
    <property type="protein sequence ID" value="KAJ7030805.1"/>
    <property type="molecule type" value="Genomic_DNA"/>
</dbReference>
<reference evidence="3" key="1">
    <citation type="submission" date="2023-03" db="EMBL/GenBank/DDBJ databases">
        <title>Massive genome expansion in bonnet fungi (Mycena s.s.) driven by repeated elements and novel gene families across ecological guilds.</title>
        <authorList>
            <consortium name="Lawrence Berkeley National Laboratory"/>
            <person name="Harder C.B."/>
            <person name="Miyauchi S."/>
            <person name="Viragh M."/>
            <person name="Kuo A."/>
            <person name="Thoen E."/>
            <person name="Andreopoulos B."/>
            <person name="Lu D."/>
            <person name="Skrede I."/>
            <person name="Drula E."/>
            <person name="Henrissat B."/>
            <person name="Morin E."/>
            <person name="Kohler A."/>
            <person name="Barry K."/>
            <person name="LaButti K."/>
            <person name="Morin E."/>
            <person name="Salamov A."/>
            <person name="Lipzen A."/>
            <person name="Mereny Z."/>
            <person name="Hegedus B."/>
            <person name="Baldrian P."/>
            <person name="Stursova M."/>
            <person name="Weitz H."/>
            <person name="Taylor A."/>
            <person name="Grigoriev I.V."/>
            <person name="Nagy L.G."/>
            <person name="Martin F."/>
            <person name="Kauserud H."/>
        </authorList>
    </citation>
    <scope>NUCLEOTIDE SEQUENCE</scope>
    <source>
        <strain evidence="3">CBHHK200</strain>
    </source>
</reference>
<sequence length="163" mass="17947">MRVNYFNVSSDFDVQVAGLKISHRLFNTPLLNFLSVICVSQRSLDWGSGPRVKPAVPDDAEGGPDADWKAWSPLNFASVAHCSELGLVVDAHLEVYNTQNVRVVDVSIIPFQLSAHLLIILMGNPVSRETLIQTLGVIGKPGFPRNPFSLRTAGFFPSWETVQ</sequence>
<dbReference type="Gene3D" id="3.30.560.10">
    <property type="entry name" value="Glucose Oxidase, domain 3"/>
    <property type="match status" value="1"/>
</dbReference>
<gene>
    <name evidence="3" type="ORF">C8F04DRAFT_1263492</name>
</gene>
<comment type="cofactor">
    <cofactor evidence="1">
        <name>FAD</name>
        <dbReference type="ChEBI" id="CHEBI:57692"/>
    </cofactor>
</comment>
<dbReference type="InterPro" id="IPR007867">
    <property type="entry name" value="GMC_OxRtase_C"/>
</dbReference>
<dbReference type="Pfam" id="PF05199">
    <property type="entry name" value="GMC_oxred_C"/>
    <property type="match status" value="1"/>
</dbReference>
<dbReference type="InterPro" id="IPR036188">
    <property type="entry name" value="FAD/NAD-bd_sf"/>
</dbReference>
<dbReference type="GO" id="GO:0016614">
    <property type="term" value="F:oxidoreductase activity, acting on CH-OH group of donors"/>
    <property type="evidence" value="ECO:0007669"/>
    <property type="project" value="InterPro"/>
</dbReference>
<keyword evidence="4" id="KW-1185">Reference proteome</keyword>
<evidence type="ECO:0000256" key="1">
    <source>
        <dbReference type="ARBA" id="ARBA00001974"/>
    </source>
</evidence>
<evidence type="ECO:0000259" key="2">
    <source>
        <dbReference type="Pfam" id="PF05199"/>
    </source>
</evidence>
<dbReference type="AlphaFoldDB" id="A0AAD6SQU5"/>
<dbReference type="Gene3D" id="3.50.50.60">
    <property type="entry name" value="FAD/NAD(P)-binding domain"/>
    <property type="match status" value="1"/>
</dbReference>
<organism evidence="3 4">
    <name type="scientific">Mycena alexandri</name>
    <dbReference type="NCBI Taxonomy" id="1745969"/>
    <lineage>
        <taxon>Eukaryota</taxon>
        <taxon>Fungi</taxon>
        <taxon>Dikarya</taxon>
        <taxon>Basidiomycota</taxon>
        <taxon>Agaricomycotina</taxon>
        <taxon>Agaricomycetes</taxon>
        <taxon>Agaricomycetidae</taxon>
        <taxon>Agaricales</taxon>
        <taxon>Marasmiineae</taxon>
        <taxon>Mycenaceae</taxon>
        <taxon>Mycena</taxon>
    </lineage>
</organism>
<evidence type="ECO:0000313" key="4">
    <source>
        <dbReference type="Proteomes" id="UP001218188"/>
    </source>
</evidence>